<dbReference type="AlphaFoldDB" id="H1Q4I5"/>
<organism evidence="17 18">
    <name type="scientific">Prevotella micans F0438</name>
    <dbReference type="NCBI Taxonomy" id="883158"/>
    <lineage>
        <taxon>Bacteria</taxon>
        <taxon>Pseudomonadati</taxon>
        <taxon>Bacteroidota</taxon>
        <taxon>Bacteroidia</taxon>
        <taxon>Bacteroidales</taxon>
        <taxon>Prevotellaceae</taxon>
        <taxon>Prevotella</taxon>
    </lineage>
</organism>
<dbReference type="GO" id="GO:0016887">
    <property type="term" value="F:ATP hydrolysis activity"/>
    <property type="evidence" value="ECO:0007669"/>
    <property type="project" value="RHEA"/>
</dbReference>
<evidence type="ECO:0000256" key="6">
    <source>
        <dbReference type="ARBA" id="ARBA00022839"/>
    </source>
</evidence>
<evidence type="ECO:0000256" key="3">
    <source>
        <dbReference type="ARBA" id="ARBA00022763"/>
    </source>
</evidence>
<dbReference type="GO" id="GO:0000725">
    <property type="term" value="P:recombinational repair"/>
    <property type="evidence" value="ECO:0007669"/>
    <property type="project" value="TreeGrafter"/>
</dbReference>
<evidence type="ECO:0000256" key="9">
    <source>
        <dbReference type="ARBA" id="ARBA00023204"/>
    </source>
</evidence>
<dbReference type="InterPro" id="IPR014017">
    <property type="entry name" value="DNA_helicase_UvrD-like_C"/>
</dbReference>
<comment type="catalytic activity">
    <reaction evidence="13">
        <text>ATP + H2O = ADP + phosphate + H(+)</text>
        <dbReference type="Rhea" id="RHEA:13065"/>
        <dbReference type="ChEBI" id="CHEBI:15377"/>
        <dbReference type="ChEBI" id="CHEBI:15378"/>
        <dbReference type="ChEBI" id="CHEBI:30616"/>
        <dbReference type="ChEBI" id="CHEBI:43474"/>
        <dbReference type="ChEBI" id="CHEBI:456216"/>
        <dbReference type="EC" id="5.6.2.4"/>
    </reaction>
</comment>
<comment type="catalytic activity">
    <reaction evidence="11">
        <text>Couples ATP hydrolysis with the unwinding of duplex DNA by translocating in the 3'-5' direction.</text>
        <dbReference type="EC" id="5.6.2.4"/>
    </reaction>
</comment>
<evidence type="ECO:0000256" key="2">
    <source>
        <dbReference type="ARBA" id="ARBA00022741"/>
    </source>
</evidence>
<evidence type="ECO:0000256" key="12">
    <source>
        <dbReference type="ARBA" id="ARBA00034808"/>
    </source>
</evidence>
<dbReference type="GO" id="GO:0005829">
    <property type="term" value="C:cytosol"/>
    <property type="evidence" value="ECO:0007669"/>
    <property type="project" value="TreeGrafter"/>
</dbReference>
<dbReference type="GO" id="GO:0003677">
    <property type="term" value="F:DNA binding"/>
    <property type="evidence" value="ECO:0007669"/>
    <property type="project" value="UniProtKB-KW"/>
</dbReference>
<dbReference type="EMBL" id="AGWK01000049">
    <property type="protein sequence ID" value="EHO67086.1"/>
    <property type="molecule type" value="Genomic_DNA"/>
</dbReference>
<keyword evidence="1" id="KW-0540">Nuclease</keyword>
<feature type="domain" description="UvrD-like helicase ATP-binding" evidence="15">
    <location>
        <begin position="1"/>
        <end position="466"/>
    </location>
</feature>
<evidence type="ECO:0000256" key="7">
    <source>
        <dbReference type="ARBA" id="ARBA00022840"/>
    </source>
</evidence>
<keyword evidence="3" id="KW-0227">DNA damage</keyword>
<evidence type="ECO:0000259" key="15">
    <source>
        <dbReference type="PROSITE" id="PS51198"/>
    </source>
</evidence>
<name>H1Q4I5_9BACT</name>
<dbReference type="InterPro" id="IPR027417">
    <property type="entry name" value="P-loop_NTPase"/>
</dbReference>
<dbReference type="Proteomes" id="UP000016023">
    <property type="component" value="Unassembled WGS sequence"/>
</dbReference>
<dbReference type="PROSITE" id="PS51217">
    <property type="entry name" value="UVRD_HELICASE_CTER"/>
    <property type="match status" value="1"/>
</dbReference>
<dbReference type="HOGENOM" id="CLU_010638_0_0_10"/>
<gene>
    <name evidence="17" type="ORF">HMPREF9140_01823</name>
</gene>
<feature type="domain" description="UvrD-like helicase C-terminal" evidence="16">
    <location>
        <begin position="490"/>
        <end position="743"/>
    </location>
</feature>
<proteinExistence type="predicted"/>
<keyword evidence="8" id="KW-0238">DNA-binding</keyword>
<feature type="binding site" evidence="14">
    <location>
        <begin position="10"/>
        <end position="17"/>
    </location>
    <ligand>
        <name>ATP</name>
        <dbReference type="ChEBI" id="CHEBI:30616"/>
    </ligand>
</feature>
<evidence type="ECO:0000256" key="14">
    <source>
        <dbReference type="PROSITE-ProRule" id="PRU00560"/>
    </source>
</evidence>
<dbReference type="GO" id="GO:0005524">
    <property type="term" value="F:ATP binding"/>
    <property type="evidence" value="ECO:0007669"/>
    <property type="project" value="UniProtKB-UniRule"/>
</dbReference>
<keyword evidence="10" id="KW-0413">Isomerase</keyword>
<keyword evidence="9" id="KW-0234">DNA repair</keyword>
<dbReference type="Gene3D" id="3.90.320.10">
    <property type="match status" value="1"/>
</dbReference>
<protein>
    <recommendedName>
        <fullName evidence="12">DNA 3'-5' helicase</fullName>
        <ecNumber evidence="12">5.6.2.4</ecNumber>
    </recommendedName>
</protein>
<dbReference type="eggNOG" id="COG1074">
    <property type="taxonomic scope" value="Bacteria"/>
</dbReference>
<evidence type="ECO:0000256" key="11">
    <source>
        <dbReference type="ARBA" id="ARBA00034617"/>
    </source>
</evidence>
<reference evidence="17 18" key="1">
    <citation type="submission" date="2011-12" db="EMBL/GenBank/DDBJ databases">
        <title>The Genome Sequence of Prevotella micans F0438.</title>
        <authorList>
            <consortium name="The Broad Institute Genome Sequencing Platform"/>
            <person name="Earl A."/>
            <person name="Ward D."/>
            <person name="Feldgarden M."/>
            <person name="Gevers D."/>
            <person name="Izard J."/>
            <person name="Baranova O.V."/>
            <person name="Blanton J.M."/>
            <person name="Wade W.G."/>
            <person name="Dewhirst F.E."/>
            <person name="Young S.K."/>
            <person name="Zeng Q."/>
            <person name="Gargeya S."/>
            <person name="Fitzgerald M."/>
            <person name="Haas B."/>
            <person name="Abouelleil A."/>
            <person name="Alvarado L."/>
            <person name="Arachchi H.M."/>
            <person name="Berlin A."/>
            <person name="Chapman S.B."/>
            <person name="Gearin G."/>
            <person name="Goldberg J."/>
            <person name="Griggs A."/>
            <person name="Gujja S."/>
            <person name="Hansen M."/>
            <person name="Heiman D."/>
            <person name="Howarth C."/>
            <person name="Larimer J."/>
            <person name="Lui A."/>
            <person name="MacDonald P.J.P."/>
            <person name="McCowen C."/>
            <person name="Montmayeur A."/>
            <person name="Murphy C."/>
            <person name="Neiman D."/>
            <person name="Pearson M."/>
            <person name="Priest M."/>
            <person name="Roberts A."/>
            <person name="Saif S."/>
            <person name="Shea T."/>
            <person name="Sisk P."/>
            <person name="Stolte C."/>
            <person name="Sykes S."/>
            <person name="Wortman J."/>
            <person name="Nusbaum C."/>
            <person name="Birren B."/>
        </authorList>
    </citation>
    <scope>NUCLEOTIDE SEQUENCE [LARGE SCALE GENOMIC DNA]</scope>
    <source>
        <strain evidence="17 18">F0438</strain>
    </source>
</reference>
<dbReference type="STRING" id="883158.HMPREF9140_01823"/>
<keyword evidence="18" id="KW-1185">Reference proteome</keyword>
<dbReference type="PROSITE" id="PS51198">
    <property type="entry name" value="UVRD_HELICASE_ATP_BIND"/>
    <property type="match status" value="1"/>
</dbReference>
<dbReference type="PATRIC" id="fig|883158.3.peg.1823"/>
<evidence type="ECO:0000256" key="4">
    <source>
        <dbReference type="ARBA" id="ARBA00022801"/>
    </source>
</evidence>
<keyword evidence="5 14" id="KW-0347">Helicase</keyword>
<dbReference type="InterPro" id="IPR014016">
    <property type="entry name" value="UvrD-like_ATP-bd"/>
</dbReference>
<dbReference type="InterPro" id="IPR000212">
    <property type="entry name" value="DNA_helicase_UvrD/REP"/>
</dbReference>
<evidence type="ECO:0000313" key="18">
    <source>
        <dbReference type="Proteomes" id="UP000016023"/>
    </source>
</evidence>
<evidence type="ECO:0000256" key="10">
    <source>
        <dbReference type="ARBA" id="ARBA00023235"/>
    </source>
</evidence>
<dbReference type="Gene3D" id="3.40.50.300">
    <property type="entry name" value="P-loop containing nucleotide triphosphate hydrolases"/>
    <property type="match status" value="4"/>
</dbReference>
<dbReference type="PANTHER" id="PTHR11070">
    <property type="entry name" value="UVRD / RECB / PCRA DNA HELICASE FAMILY MEMBER"/>
    <property type="match status" value="1"/>
</dbReference>
<evidence type="ECO:0000256" key="8">
    <source>
        <dbReference type="ARBA" id="ARBA00023125"/>
    </source>
</evidence>
<keyword evidence="7 14" id="KW-0067">ATP-binding</keyword>
<evidence type="ECO:0000256" key="1">
    <source>
        <dbReference type="ARBA" id="ARBA00022722"/>
    </source>
</evidence>
<accession>H1Q4I5</accession>
<dbReference type="InterPro" id="IPR011604">
    <property type="entry name" value="PDDEXK-like_dom_sf"/>
</dbReference>
<dbReference type="Pfam" id="PF00580">
    <property type="entry name" value="UvrD-helicase"/>
    <property type="match status" value="1"/>
</dbReference>
<evidence type="ECO:0000313" key="17">
    <source>
        <dbReference type="EMBL" id="EHO67086.1"/>
    </source>
</evidence>
<dbReference type="RefSeq" id="WP_006953390.1">
    <property type="nucleotide sequence ID" value="NZ_JH594523.1"/>
</dbReference>
<keyword evidence="6" id="KW-0269">Exonuclease</keyword>
<comment type="caution">
    <text evidence="17">The sequence shown here is derived from an EMBL/GenBank/DDBJ whole genome shotgun (WGS) entry which is preliminary data.</text>
</comment>
<dbReference type="EC" id="5.6.2.4" evidence="12"/>
<evidence type="ECO:0000256" key="13">
    <source>
        <dbReference type="ARBA" id="ARBA00048988"/>
    </source>
</evidence>
<dbReference type="PANTHER" id="PTHR11070:SF67">
    <property type="entry name" value="DNA 3'-5' HELICASE"/>
    <property type="match status" value="1"/>
</dbReference>
<evidence type="ECO:0000256" key="5">
    <source>
        <dbReference type="ARBA" id="ARBA00022806"/>
    </source>
</evidence>
<dbReference type="SUPFAM" id="SSF52540">
    <property type="entry name" value="P-loop containing nucleoside triphosphate hydrolases"/>
    <property type="match status" value="1"/>
</dbReference>
<evidence type="ECO:0000259" key="16">
    <source>
        <dbReference type="PROSITE" id="PS51217"/>
    </source>
</evidence>
<dbReference type="Pfam" id="PF13361">
    <property type="entry name" value="UvrD_C"/>
    <property type="match status" value="2"/>
</dbReference>
<sequence length="1092" mass="124588">MNKALTVYKASAGSGKTFTLAVEYISLLIKNPEDYQHILAVTFTNKATQEMKTRILSQLYGIANGLESSESYLREVQGRTGLMEQVIRSNARLALSLLIHRYSDFRIQTIDAFFQFVLRNMARELNLTANLRVDLNDSQVEHKAVDQLIDGLEQGQDILRWIRDYIDRNIEDDLGWNVIGKIKDFGQNIFKDFYKEHERQLDALFADDSFFDNYTKELRGMQSTLKKKLNDSASAIIDEIKHAGVDEPGLFRRFLYGYLVKQSKAEPLPDSTPGYVQTCIEQPDKWTSGKCPATEKATITALASEKLSAMLANLDEYRQSAACNYQSAKLVLAHLSQLRLLHAIADTMNRINRESNRFMLSNTQSLLRNIIGTSDTPFIFEKIGTRLKHIMIDEFQDTSLAQWSNFRTLLENCMAQTGSRNLIVGDVKQSIYRWRQGDWQLLGNIDRKISPEYLDIRPLDKNFRSEENIVLFNNAFFSRAISATETMLRNEGSKQADELAQAYSDLVQQPVRKGRKGSVRITLLPENPATYREQILSQLVETVEELLSKGHQQNDIAILVRSKSVIQDIVETFLQQLGGKANIVSDEAFRLDASLAVTVIISALTLLVNPDDNLTRAKLVKLYRQQVLAEPVTDNELLLTDNNQRTQLDKLLPEKFTHEQAKLIGLPVIDLIDRLIAIFNLDRLEGQSAYICTFYDTLAEYLRDNPADINEFLDKWDETLYSKTIQSDEIEGIRLITIHASKGLEYPNVIIPFCDWKLEPSDTIWCPAHQKPHPFNALPIVPVDFSAKKMQGTVFESDYQEEHFQKTLDNLNLLYVAFTRTTQNLIISGKRAPKVTTTHQNRSRIIEQILPDLAQQLPEATLIAPESPQEPIEFQFGQLTHAPAPIIPTTSAPQNPFTAPIKTQLIHIQTFPQAATFRQSNRSRQFVEANPDAPENQYIKVGNVLHQIFADIRTEADITPHLNQLQQEGIIYNDDITPAQLTTRISKSLQNPVVKNWFSPKWQLFNECTILQYDPTLGRAVQHRPDRVMTDGKQHIIVDFKFGAPHPSHALQVRRYMNLLAEMGNTKIKGYLWYVIRDEIQEISLPSDETSE</sequence>
<dbReference type="GO" id="GO:0004527">
    <property type="term" value="F:exonuclease activity"/>
    <property type="evidence" value="ECO:0007669"/>
    <property type="project" value="UniProtKB-KW"/>
</dbReference>
<dbReference type="GO" id="GO:0043138">
    <property type="term" value="F:3'-5' DNA helicase activity"/>
    <property type="evidence" value="ECO:0007669"/>
    <property type="project" value="UniProtKB-EC"/>
</dbReference>
<keyword evidence="4 14" id="KW-0378">Hydrolase</keyword>
<keyword evidence="2 14" id="KW-0547">Nucleotide-binding</keyword>